<dbReference type="RefSeq" id="WP_188913161.1">
    <property type="nucleotide sequence ID" value="NZ_BMMF01000006.1"/>
</dbReference>
<sequence>MAGISLSVEGDKIQLSFQKDDQSTAIVMDAGAARTLASALTQLLDVMDEDLDEDELEDAFTDEELTEELARQLAEEDGEDVPDTIEGEVVDVTSPTIDIGLDQEGHAVVALRAGRLPPIMLRLQDDEARHISQSLAEILGAPRDVRLSQGGH</sequence>
<dbReference type="Proteomes" id="UP000600449">
    <property type="component" value="Unassembled WGS sequence"/>
</dbReference>
<reference evidence="1 2" key="1">
    <citation type="journal article" date="2014" name="Int. J. Syst. Evol. Microbiol.">
        <title>Complete genome sequence of Corynebacterium casei LMG S-19264T (=DSM 44701T), isolated from a smear-ripened cheese.</title>
        <authorList>
            <consortium name="US DOE Joint Genome Institute (JGI-PGF)"/>
            <person name="Walter F."/>
            <person name="Albersmeier A."/>
            <person name="Kalinowski J."/>
            <person name="Ruckert C."/>
        </authorList>
    </citation>
    <scope>NUCLEOTIDE SEQUENCE [LARGE SCALE GENOMIC DNA]</scope>
    <source>
        <strain evidence="1 2">CGMCC 1.9161</strain>
    </source>
</reference>
<keyword evidence="2" id="KW-1185">Reference proteome</keyword>
<accession>A0A917V4H7</accession>
<name>A0A917V4H7_9HYPH</name>
<comment type="caution">
    <text evidence="1">The sequence shown here is derived from an EMBL/GenBank/DDBJ whole genome shotgun (WGS) entry which is preliminary data.</text>
</comment>
<organism evidence="1 2">
    <name type="scientific">Salinarimonas ramus</name>
    <dbReference type="NCBI Taxonomy" id="690164"/>
    <lineage>
        <taxon>Bacteria</taxon>
        <taxon>Pseudomonadati</taxon>
        <taxon>Pseudomonadota</taxon>
        <taxon>Alphaproteobacteria</taxon>
        <taxon>Hyphomicrobiales</taxon>
        <taxon>Salinarimonadaceae</taxon>
        <taxon>Salinarimonas</taxon>
    </lineage>
</organism>
<evidence type="ECO:0000313" key="1">
    <source>
        <dbReference type="EMBL" id="GGK36089.1"/>
    </source>
</evidence>
<gene>
    <name evidence="1" type="ORF">GCM10011322_23850</name>
</gene>
<dbReference type="EMBL" id="BMMF01000006">
    <property type="protein sequence ID" value="GGK36089.1"/>
    <property type="molecule type" value="Genomic_DNA"/>
</dbReference>
<dbReference type="AlphaFoldDB" id="A0A917V4H7"/>
<protein>
    <submittedName>
        <fullName evidence="1">Uncharacterized protein</fullName>
    </submittedName>
</protein>
<proteinExistence type="predicted"/>
<evidence type="ECO:0000313" key="2">
    <source>
        <dbReference type="Proteomes" id="UP000600449"/>
    </source>
</evidence>